<feature type="compositionally biased region" description="Basic and acidic residues" evidence="11">
    <location>
        <begin position="563"/>
        <end position="577"/>
    </location>
</feature>
<dbReference type="GO" id="GO:0005634">
    <property type="term" value="C:nucleus"/>
    <property type="evidence" value="ECO:0007669"/>
    <property type="project" value="UniProtKB-SubCell"/>
</dbReference>
<dbReference type="InterPro" id="IPR000330">
    <property type="entry name" value="SNF2_N"/>
</dbReference>
<dbReference type="PROSITE" id="PS50016">
    <property type="entry name" value="ZF_PHD_2"/>
    <property type="match status" value="1"/>
</dbReference>
<dbReference type="SMART" id="SM00298">
    <property type="entry name" value="CHROMO"/>
    <property type="match status" value="2"/>
</dbReference>
<dbReference type="Gene3D" id="2.30.30.1150">
    <property type="match status" value="1"/>
</dbReference>
<dbReference type="Proteomes" id="UP001633002">
    <property type="component" value="Unassembled WGS sequence"/>
</dbReference>
<evidence type="ECO:0000259" key="15">
    <source>
        <dbReference type="PROSITE" id="PS51194"/>
    </source>
</evidence>
<dbReference type="PANTHER" id="PTHR45623:SF33">
    <property type="entry name" value="OS01G0881000 PROTEIN"/>
    <property type="match status" value="1"/>
</dbReference>
<keyword evidence="17" id="KW-1185">Reference proteome</keyword>
<protein>
    <submittedName>
        <fullName evidence="16">Uncharacterized protein</fullName>
    </submittedName>
</protein>
<evidence type="ECO:0000313" key="17">
    <source>
        <dbReference type="Proteomes" id="UP001633002"/>
    </source>
</evidence>
<proteinExistence type="predicted"/>
<dbReference type="PROSITE" id="PS51194">
    <property type="entry name" value="HELICASE_CTER"/>
    <property type="match status" value="1"/>
</dbReference>
<dbReference type="Pfam" id="PF00385">
    <property type="entry name" value="Chromo"/>
    <property type="match status" value="1"/>
</dbReference>
<feature type="compositionally biased region" description="Basic residues" evidence="11">
    <location>
        <begin position="524"/>
        <end position="537"/>
    </location>
</feature>
<feature type="region of interest" description="Disordered" evidence="11">
    <location>
        <begin position="770"/>
        <end position="822"/>
    </location>
</feature>
<comment type="subcellular location">
    <subcellularLocation>
        <location evidence="1">Nucleus</location>
    </subcellularLocation>
</comment>
<evidence type="ECO:0000256" key="2">
    <source>
        <dbReference type="ARBA" id="ARBA00022723"/>
    </source>
</evidence>
<evidence type="ECO:0000259" key="14">
    <source>
        <dbReference type="PROSITE" id="PS51192"/>
    </source>
</evidence>
<dbReference type="GO" id="GO:0005524">
    <property type="term" value="F:ATP binding"/>
    <property type="evidence" value="ECO:0007669"/>
    <property type="project" value="UniProtKB-KW"/>
</dbReference>
<feature type="region of interest" description="Disordered" evidence="11">
    <location>
        <begin position="522"/>
        <end position="659"/>
    </location>
</feature>
<feature type="region of interest" description="Disordered" evidence="11">
    <location>
        <begin position="444"/>
        <end position="489"/>
    </location>
</feature>
<dbReference type="SMART" id="SM00490">
    <property type="entry name" value="HELICc"/>
    <property type="match status" value="1"/>
</dbReference>
<dbReference type="SUPFAM" id="SSF54160">
    <property type="entry name" value="Chromo domain-like"/>
    <property type="match status" value="2"/>
</dbReference>
<dbReference type="Gene3D" id="2.30.30.140">
    <property type="match status" value="1"/>
</dbReference>
<dbReference type="Gene3D" id="2.40.50.40">
    <property type="match status" value="2"/>
</dbReference>
<dbReference type="InterPro" id="IPR014001">
    <property type="entry name" value="Helicase_ATP-bd"/>
</dbReference>
<keyword evidence="2" id="KW-0479">Metal-binding</keyword>
<feature type="compositionally biased region" description="Low complexity" evidence="11">
    <location>
        <begin position="935"/>
        <end position="950"/>
    </location>
</feature>
<evidence type="ECO:0000259" key="13">
    <source>
        <dbReference type="PROSITE" id="PS50016"/>
    </source>
</evidence>
<feature type="domain" description="Chromo" evidence="12">
    <location>
        <begin position="1585"/>
        <end position="1660"/>
    </location>
</feature>
<feature type="compositionally biased region" description="Basic and acidic residues" evidence="11">
    <location>
        <begin position="774"/>
        <end position="791"/>
    </location>
</feature>
<feature type="compositionally biased region" description="Polar residues" evidence="11">
    <location>
        <begin position="233"/>
        <end position="251"/>
    </location>
</feature>
<dbReference type="SMART" id="SM00333">
    <property type="entry name" value="TUDOR"/>
    <property type="match status" value="1"/>
</dbReference>
<dbReference type="SUPFAM" id="SSF63748">
    <property type="entry name" value="Tudor/PWWP/MBT"/>
    <property type="match status" value="1"/>
</dbReference>
<evidence type="ECO:0000313" key="16">
    <source>
        <dbReference type="EMBL" id="KAL3698484.1"/>
    </source>
</evidence>
<feature type="compositionally biased region" description="Polar residues" evidence="11">
    <location>
        <begin position="400"/>
        <end position="413"/>
    </location>
</feature>
<evidence type="ECO:0000256" key="6">
    <source>
        <dbReference type="ARBA" id="ARBA00022801"/>
    </source>
</evidence>
<dbReference type="Pfam" id="PF00176">
    <property type="entry name" value="SNF2-rel_dom"/>
    <property type="match status" value="1"/>
</dbReference>
<accession>A0ABD3I609</accession>
<dbReference type="GO" id="GO:0008270">
    <property type="term" value="F:zinc ion binding"/>
    <property type="evidence" value="ECO:0007669"/>
    <property type="project" value="UniProtKB-KW"/>
</dbReference>
<keyword evidence="3" id="KW-0677">Repeat</keyword>
<evidence type="ECO:0000256" key="11">
    <source>
        <dbReference type="SAM" id="MobiDB-lite"/>
    </source>
</evidence>
<feature type="compositionally biased region" description="Basic residues" evidence="11">
    <location>
        <begin position="256"/>
        <end position="280"/>
    </location>
</feature>
<evidence type="ECO:0000256" key="9">
    <source>
        <dbReference type="ARBA" id="ARBA00023242"/>
    </source>
</evidence>
<feature type="domain" description="Helicase ATP-binding" evidence="14">
    <location>
        <begin position="1694"/>
        <end position="1865"/>
    </location>
</feature>
<dbReference type="SMART" id="SM00249">
    <property type="entry name" value="PHD"/>
    <property type="match status" value="1"/>
</dbReference>
<dbReference type="InterPro" id="IPR000953">
    <property type="entry name" value="Chromo/chromo_shadow_dom"/>
</dbReference>
<dbReference type="Gene3D" id="3.40.50.300">
    <property type="entry name" value="P-loop containing nucleotide triphosphate hydrolases"/>
    <property type="match status" value="1"/>
</dbReference>
<feature type="compositionally biased region" description="Polar residues" evidence="11">
    <location>
        <begin position="446"/>
        <end position="455"/>
    </location>
</feature>
<dbReference type="InterPro" id="IPR038718">
    <property type="entry name" value="SNF2-like_sf"/>
</dbReference>
<evidence type="ECO:0000256" key="4">
    <source>
        <dbReference type="ARBA" id="ARBA00022741"/>
    </source>
</evidence>
<feature type="region of interest" description="Disordered" evidence="11">
    <location>
        <begin position="2716"/>
        <end position="2814"/>
    </location>
</feature>
<feature type="region of interest" description="Disordered" evidence="11">
    <location>
        <begin position="2462"/>
        <end position="2497"/>
    </location>
</feature>
<comment type="caution">
    <text evidence="16">The sequence shown here is derived from an EMBL/GenBank/DDBJ whole genome shotgun (WGS) entry which is preliminary data.</text>
</comment>
<feature type="compositionally biased region" description="Basic and acidic residues" evidence="11">
    <location>
        <begin position="593"/>
        <end position="604"/>
    </location>
</feature>
<evidence type="ECO:0000256" key="1">
    <source>
        <dbReference type="ARBA" id="ARBA00004123"/>
    </source>
</evidence>
<dbReference type="CDD" id="cd17919">
    <property type="entry name" value="DEXHc_Snf"/>
    <property type="match status" value="1"/>
</dbReference>
<keyword evidence="4" id="KW-0547">Nucleotide-binding</keyword>
<keyword evidence="9" id="KW-0539">Nucleus</keyword>
<dbReference type="InterPro" id="IPR027417">
    <property type="entry name" value="P-loop_NTPase"/>
</dbReference>
<keyword evidence="5 10" id="KW-0863">Zinc-finger</keyword>
<feature type="compositionally biased region" description="Polar residues" evidence="11">
    <location>
        <begin position="2246"/>
        <end position="2265"/>
    </location>
</feature>
<dbReference type="PROSITE" id="PS50013">
    <property type="entry name" value="CHROMO_2"/>
    <property type="match status" value="2"/>
</dbReference>
<dbReference type="InterPro" id="IPR019787">
    <property type="entry name" value="Znf_PHD-finger"/>
</dbReference>
<feature type="compositionally biased region" description="Basic and acidic residues" evidence="11">
    <location>
        <begin position="458"/>
        <end position="474"/>
    </location>
</feature>
<name>A0ABD3I609_9MARC</name>
<feature type="compositionally biased region" description="Polar residues" evidence="11">
    <location>
        <begin position="2469"/>
        <end position="2497"/>
    </location>
</feature>
<feature type="compositionally biased region" description="Basic residues" evidence="11">
    <location>
        <begin position="375"/>
        <end position="389"/>
    </location>
</feature>
<feature type="region of interest" description="Disordered" evidence="11">
    <location>
        <begin position="203"/>
        <end position="285"/>
    </location>
</feature>
<evidence type="ECO:0000256" key="5">
    <source>
        <dbReference type="ARBA" id="ARBA00022771"/>
    </source>
</evidence>
<evidence type="ECO:0000256" key="8">
    <source>
        <dbReference type="ARBA" id="ARBA00022840"/>
    </source>
</evidence>
<dbReference type="InterPro" id="IPR001965">
    <property type="entry name" value="Znf_PHD"/>
</dbReference>
<feature type="region of interest" description="Disordered" evidence="11">
    <location>
        <begin position="708"/>
        <end position="734"/>
    </location>
</feature>
<feature type="domain" description="Chromo" evidence="12">
    <location>
        <begin position="1495"/>
        <end position="1560"/>
    </location>
</feature>
<dbReference type="CDD" id="cd18793">
    <property type="entry name" value="SF2_C_SNF"/>
    <property type="match status" value="1"/>
</dbReference>
<feature type="region of interest" description="Disordered" evidence="11">
    <location>
        <begin position="339"/>
        <end position="413"/>
    </location>
</feature>
<feature type="compositionally biased region" description="Basic and acidic residues" evidence="11">
    <location>
        <begin position="975"/>
        <end position="993"/>
    </location>
</feature>
<dbReference type="PROSITE" id="PS51192">
    <property type="entry name" value="HELICASE_ATP_BIND_1"/>
    <property type="match status" value="1"/>
</dbReference>
<dbReference type="SMART" id="SM00487">
    <property type="entry name" value="DEXDc"/>
    <property type="match status" value="1"/>
</dbReference>
<feature type="compositionally biased region" description="Polar residues" evidence="11">
    <location>
        <begin position="713"/>
        <end position="722"/>
    </location>
</feature>
<feature type="domain" description="PHD-type" evidence="13">
    <location>
        <begin position="1429"/>
        <end position="1481"/>
    </location>
</feature>
<reference evidence="16 17" key="1">
    <citation type="submission" date="2024-09" db="EMBL/GenBank/DDBJ databases">
        <title>Chromosome-scale assembly of Riccia sorocarpa.</title>
        <authorList>
            <person name="Paukszto L."/>
        </authorList>
    </citation>
    <scope>NUCLEOTIDE SEQUENCE [LARGE SCALE GENOMIC DNA]</scope>
    <source>
        <strain evidence="16">LP-2024</strain>
        <tissue evidence="16">Aerial parts of the thallus</tissue>
    </source>
</reference>
<dbReference type="CDD" id="cd20404">
    <property type="entry name" value="Tudor_Agenet_AtEML-like"/>
    <property type="match status" value="1"/>
</dbReference>
<dbReference type="EMBL" id="JBJQOH010000002">
    <property type="protein sequence ID" value="KAL3698484.1"/>
    <property type="molecule type" value="Genomic_DNA"/>
</dbReference>
<evidence type="ECO:0000259" key="12">
    <source>
        <dbReference type="PROSITE" id="PS50013"/>
    </source>
</evidence>
<keyword evidence="8" id="KW-0067">ATP-binding</keyword>
<feature type="compositionally biased region" description="Basic and acidic residues" evidence="11">
    <location>
        <begin position="2299"/>
        <end position="2319"/>
    </location>
</feature>
<feature type="domain" description="Helicase C-terminal" evidence="15">
    <location>
        <begin position="2007"/>
        <end position="2150"/>
    </location>
</feature>
<feature type="region of interest" description="Disordered" evidence="11">
    <location>
        <begin position="924"/>
        <end position="1020"/>
    </location>
</feature>
<feature type="compositionally biased region" description="Low complexity" evidence="11">
    <location>
        <begin position="620"/>
        <end position="629"/>
    </location>
</feature>
<feature type="compositionally biased region" description="Polar residues" evidence="11">
    <location>
        <begin position="2765"/>
        <end position="2784"/>
    </location>
</feature>
<organism evidence="16 17">
    <name type="scientific">Riccia sorocarpa</name>
    <dbReference type="NCBI Taxonomy" id="122646"/>
    <lineage>
        <taxon>Eukaryota</taxon>
        <taxon>Viridiplantae</taxon>
        <taxon>Streptophyta</taxon>
        <taxon>Embryophyta</taxon>
        <taxon>Marchantiophyta</taxon>
        <taxon>Marchantiopsida</taxon>
        <taxon>Marchantiidae</taxon>
        <taxon>Marchantiales</taxon>
        <taxon>Ricciaceae</taxon>
        <taxon>Riccia</taxon>
    </lineage>
</organism>
<dbReference type="Pfam" id="PF00271">
    <property type="entry name" value="Helicase_C"/>
    <property type="match status" value="1"/>
</dbReference>
<feature type="compositionally biased region" description="Acidic residues" evidence="11">
    <location>
        <begin position="209"/>
        <end position="221"/>
    </location>
</feature>
<dbReference type="SUPFAM" id="SSF52540">
    <property type="entry name" value="P-loop containing nucleoside triphosphate hydrolases"/>
    <property type="match status" value="2"/>
</dbReference>
<feature type="compositionally biased region" description="Basic and acidic residues" evidence="11">
    <location>
        <begin position="2269"/>
        <end position="2278"/>
    </location>
</feature>
<feature type="region of interest" description="Disordered" evidence="11">
    <location>
        <begin position="2240"/>
        <end position="2319"/>
    </location>
</feature>
<evidence type="ECO:0000256" key="3">
    <source>
        <dbReference type="ARBA" id="ARBA00022737"/>
    </source>
</evidence>
<feature type="compositionally biased region" description="Basic residues" evidence="11">
    <location>
        <begin position="605"/>
        <end position="614"/>
    </location>
</feature>
<feature type="compositionally biased region" description="Polar residues" evidence="11">
    <location>
        <begin position="2735"/>
        <end position="2749"/>
    </location>
</feature>
<dbReference type="InterPro" id="IPR002999">
    <property type="entry name" value="Tudor"/>
</dbReference>
<dbReference type="GO" id="GO:0016787">
    <property type="term" value="F:hydrolase activity"/>
    <property type="evidence" value="ECO:0007669"/>
    <property type="project" value="UniProtKB-KW"/>
</dbReference>
<dbReference type="InterPro" id="IPR023780">
    <property type="entry name" value="Chromo_domain"/>
</dbReference>
<keyword evidence="6" id="KW-0378">Hydrolase</keyword>
<dbReference type="Gene3D" id="3.40.50.10810">
    <property type="entry name" value="Tandem AAA-ATPase domain"/>
    <property type="match status" value="1"/>
</dbReference>
<feature type="compositionally biased region" description="Polar residues" evidence="11">
    <location>
        <begin position="924"/>
        <end position="934"/>
    </location>
</feature>
<dbReference type="PANTHER" id="PTHR45623">
    <property type="entry name" value="CHROMODOMAIN-HELICASE-DNA-BINDING PROTEIN 3-RELATED-RELATED"/>
    <property type="match status" value="1"/>
</dbReference>
<evidence type="ECO:0000256" key="10">
    <source>
        <dbReference type="PROSITE-ProRule" id="PRU00146"/>
    </source>
</evidence>
<sequence length="2814" mass="307932">MARGRSNVQDNEEPVEVGSWIKVYWDGDDKWYRAEVTELDPVTELCKVLYEDGEREEFRLSEVEYLNISGDKMKEQEEAEDEGVYSKKSLRYVRLTLVDMADRLPEAAVRKDCRQWWDTWQRNVTGAADVHNFDGLKQLTALLGEQINVEDVEEKVDVTTDWWKTESTNWRSQLAGCQSYGDLACRVRELLLKAVDWTTARNLFPPADSETDETSGTESEGEKDRKRKGRSLGRSTTSSALSLIETDSGNDGQERQKRRRLTYRSLRKARYSHDTRKKKGYRDQASEEGCFMSGFRRMNRKRKLVDRTEPEPLDVRLGEDSEIIEHRLLAAPITDVSGARVVSPGTPSDKDKVQVPVNQPRRLGGNAWSSGNVAGRKKLRLKKKRKKKQMERADELHPQDTGQLRSGNWGKNSPITEAHFVENKRGKSKQIPLVSSVAGAHPVVDRSTTCPSDSSPVMEDRSDFVASRGPRDGHQLVSKESPAREDPKVAVSAMKDTVGCAPPKVSVLNLAGELPYSKLVDKKSKVKKKPGRPRKIFSAHEESGSDVGISNQADSERGAGAASDRRTKAQEYQEQERVPSGLNMKAQSQLQLKPDKKSAGSEKKSQRRKPGRPRKVLERSGSGSESNGGIRDQETGGKRHSSNKMLSVERVHAVKPGIPGRPRKTLLPVRAFFPVHRGGILRSASKTAESSGIVDSLWQVKASKNVDDHQLDQGANSSTSDESAPIREKLGGPRKSATYMALMSRRQLNGATSPSASKSITSGSLVSYKRRRDACRNGPDKGTEAGDENKHVQAGNELVSPRREGKAACSRSPSSRLPQEEKVESVIGTLRVAANAIVKPPNPVVSGDVERKYYRRSFRKSPGRPPKKVGEGECQESATCASLSAAPQSQLLDEHTSSGGLGEKLSIQVGQCADGSPVDVTVAENGNETPPNENMSAASCASPSMSAPQSLHSVRLEEPAKHIPSPVGGSLQHNSRSDRTELRITSEGAEARGAEQIQNNEAGSGEGKKVGDNVRNGKVKDTTGEQSLQITSCSMSCETVPSASGDNSHRNVEAITEKGREKSSETEQKLDTETARCQGEVVETVSTGDTVKDTPCPQASLSPSDNIDCGTARCAAGRNLQLDGRLTGSEEAVVENEIRGVREMEQDASHRKGLGVFSRLIISVNKSSQETNIAGTLKKSAPIEDDTPPILPSTSVAMQVTGREVGVSELEHEQPPQVRTCSLQDGDASASEITSDHLQRFSGEKVSSVPWTSKQMKSASAAEEACVDLPVEKCDSLITTEEMQVESQMLKGNEQLASTDVPWKDAEHNVEPEYPSWGEKLCSDSEDETGTSPVCGDVSNHNDGNVGSFQQENLKPQFCETAFSLKLSATEKVGADIKDKPEDVKNVTPPVDVSDILPERLSQTGKGNFKEPVKANTTPVQDKGSVLVETVCNICELMCVEDHMLRCENGSCTCSIHTFCLNPPLQVVPADTWTCLHCSSATENNTVTKCRPLAFPPKKIQGVIGRRSSMVKDEVKRSERSKLEYLVKWDGLSHWHDTWIDAAWFVGERERIVSIFKSRHPDVPKLDVTKGVDNTVIDERKPKWLLIDRVIKCRENGVGQLHPSELSRVGYNRNGVQFLVKWQGLNYRSATWEETKFSKDMREAIRAFISRHEAAELDLSHSQPVGAGAITRRPKYIHGGSLYGYQVQGLKWLVQSFEARRNVVLADERLLGKTVQAVAFIACIRHQQLSRKPVLVVASKSALSEWEKELKFWGPNLNTVVYQGEKDNRDVIQMCEFHTETGRPLFEVLLTSYELAIADSRSLCKFHWAAVIVDENIPQQTRNMLAQIGGALKKHQSEFRLLLTSSPVLNSLDELPSLFHFLDPVEFPKPDVKAGTMRSVDGVGADSTVSETRAKQLAKLHELLKSRMLRRVKIDIPRVRIAGKKIVHVPCSLTPFQRKLYTAVLDRNFQLLNKFPPSGVKRSVNAIITELKMLCNHPYIFPENKPQVSESEDMSRRLVEVSGKLLFLEKLLPLLKEEGHRVLLVSQMTKVMDIIEDFLRLLRLSFIRIDESTSAAQREKDIEQFDRPECTDFIMLISAGAGGLGINLRSADTVIIYDPYFSQAQLRALRIGQDQTVLVYRLFTEGSVEEKHIETQGTLESTNSGSKDLSQAKESASSYISEVLLHGLDKVDDEHQVAARCSEPTVESLQELLDRSGAEPSPVVRDDYDCTLLAEKRGKGYGEKWRELLARLLEADEKEEAVVNGGPTSRVKNSVEQRVTAQVNSDCPEVGREDHEYRPPCSEGNAADEGSCEAEESWSDSRSRNRTDRGLDVRQDRDVVNVPRLSRHSGLHGEVPGRNLSPATCPALSDHSQTTQPIPQVLRVSSLGDVRDISLRCMQNGKGGSHSQPGVPPRPVVSWRVVTTTGAGFDRVPSSEGIGIHLNSLLPTATRNMSSEIPLPPPNPGSSTAVFAEPTLVKQVKIGSAAPGSASNRDPVTSVSRSRTNRPMSPEVSSSNCSGAGMSKCLEVAGSGASNAENLRENLKSSESSVVRTVQSLVPSGSDVLSGPAPHGDTVEQPAILCRRRRAPINLAAVASTTYVDNGHGRGPTDSTPRLLTGLQNLQSGKSLIASSGVRSKSDIAEATPRHSAFTQLMRGQIAACSSSVHHALASASLKKTARNRHIFRTVPSGNHLVAVMNARNRLDAAAPSSLSADAVSSAGRSQASQAFDGATLGNESAAQLKPSEPLMPVRSCPPVSSYQATDLPQGSASIGRHASPVKSRETVQIENAKGSSNPTRGGSSTTEDGAATNKGLRKPLWVPKGDAGLLMGPPKTL</sequence>
<dbReference type="InterPro" id="IPR016197">
    <property type="entry name" value="Chromo-like_dom_sf"/>
</dbReference>
<gene>
    <name evidence="16" type="ORF">R1sor_012560</name>
</gene>
<dbReference type="InterPro" id="IPR001650">
    <property type="entry name" value="Helicase_C-like"/>
</dbReference>
<evidence type="ECO:0000256" key="7">
    <source>
        <dbReference type="ARBA" id="ARBA00022833"/>
    </source>
</evidence>
<keyword evidence="7" id="KW-0862">Zinc</keyword>
<dbReference type="InterPro" id="IPR049730">
    <property type="entry name" value="SNF2/RAD54-like_C"/>
</dbReference>